<dbReference type="AlphaFoldDB" id="A0A517MAI5"/>
<sequence>MTNPARASTQYGDCAGTICVDGFNGLTIFDLIESSAAPKGYWPVGLRIYGWGTEGRDRDGQPPKLSAKVLCVDTDQVGTGPDKILNYCRNNPELHTFEFDAEIDILKLLSQLKRLDIVLLSRVVEDAEVRIQPVQD</sequence>
<gene>
    <name evidence="1" type="ORF">FF011L_06200</name>
</gene>
<dbReference type="EMBL" id="CP036262">
    <property type="protein sequence ID" value="QDS91884.1"/>
    <property type="molecule type" value="Genomic_DNA"/>
</dbReference>
<dbReference type="KEGG" id="rml:FF011L_06200"/>
<evidence type="ECO:0000313" key="1">
    <source>
        <dbReference type="EMBL" id="QDS91884.1"/>
    </source>
</evidence>
<dbReference type="OrthoDB" id="1098203at2"/>
<evidence type="ECO:0000313" key="2">
    <source>
        <dbReference type="Proteomes" id="UP000320672"/>
    </source>
</evidence>
<name>A0A517MAI5_9BACT</name>
<organism evidence="1 2">
    <name type="scientific">Roseimaritima multifibrata</name>
    <dbReference type="NCBI Taxonomy" id="1930274"/>
    <lineage>
        <taxon>Bacteria</taxon>
        <taxon>Pseudomonadati</taxon>
        <taxon>Planctomycetota</taxon>
        <taxon>Planctomycetia</taxon>
        <taxon>Pirellulales</taxon>
        <taxon>Pirellulaceae</taxon>
        <taxon>Roseimaritima</taxon>
    </lineage>
</organism>
<protein>
    <submittedName>
        <fullName evidence="1">Uncharacterized protein</fullName>
    </submittedName>
</protein>
<keyword evidence="2" id="KW-1185">Reference proteome</keyword>
<accession>A0A517MAI5</accession>
<reference evidence="1 2" key="1">
    <citation type="submission" date="2019-02" db="EMBL/GenBank/DDBJ databases">
        <title>Deep-cultivation of Planctomycetes and their phenomic and genomic characterization uncovers novel biology.</title>
        <authorList>
            <person name="Wiegand S."/>
            <person name="Jogler M."/>
            <person name="Boedeker C."/>
            <person name="Pinto D."/>
            <person name="Vollmers J."/>
            <person name="Rivas-Marin E."/>
            <person name="Kohn T."/>
            <person name="Peeters S.H."/>
            <person name="Heuer A."/>
            <person name="Rast P."/>
            <person name="Oberbeckmann S."/>
            <person name="Bunk B."/>
            <person name="Jeske O."/>
            <person name="Meyerdierks A."/>
            <person name="Storesund J.E."/>
            <person name="Kallscheuer N."/>
            <person name="Luecker S."/>
            <person name="Lage O.M."/>
            <person name="Pohl T."/>
            <person name="Merkel B.J."/>
            <person name="Hornburger P."/>
            <person name="Mueller R.-W."/>
            <person name="Bruemmer F."/>
            <person name="Labrenz M."/>
            <person name="Spormann A.M."/>
            <person name="Op den Camp H."/>
            <person name="Overmann J."/>
            <person name="Amann R."/>
            <person name="Jetten M.S.M."/>
            <person name="Mascher T."/>
            <person name="Medema M.H."/>
            <person name="Devos D.P."/>
            <person name="Kaster A.-K."/>
            <person name="Ovreas L."/>
            <person name="Rohde M."/>
            <person name="Galperin M.Y."/>
            <person name="Jogler C."/>
        </authorList>
    </citation>
    <scope>NUCLEOTIDE SEQUENCE [LARGE SCALE GENOMIC DNA]</scope>
    <source>
        <strain evidence="1 2">FF011L</strain>
    </source>
</reference>
<dbReference type="RefSeq" id="WP_145350067.1">
    <property type="nucleotide sequence ID" value="NZ_CP036262.1"/>
</dbReference>
<dbReference type="Proteomes" id="UP000320672">
    <property type="component" value="Chromosome"/>
</dbReference>
<proteinExistence type="predicted"/>